<evidence type="ECO:0000313" key="2">
    <source>
        <dbReference type="Proteomes" id="UP000499080"/>
    </source>
</evidence>
<dbReference type="AlphaFoldDB" id="A0A4Y2J560"/>
<name>A0A4Y2J560_ARAVE</name>
<reference evidence="1 2" key="1">
    <citation type="journal article" date="2019" name="Sci. Rep.">
        <title>Orb-weaving spider Araneus ventricosus genome elucidates the spidroin gene catalogue.</title>
        <authorList>
            <person name="Kono N."/>
            <person name="Nakamura H."/>
            <person name="Ohtoshi R."/>
            <person name="Moran D.A.P."/>
            <person name="Shinohara A."/>
            <person name="Yoshida Y."/>
            <person name="Fujiwara M."/>
            <person name="Mori M."/>
            <person name="Tomita M."/>
            <person name="Arakawa K."/>
        </authorList>
    </citation>
    <scope>NUCLEOTIDE SEQUENCE [LARGE SCALE GENOMIC DNA]</scope>
</reference>
<keyword evidence="2" id="KW-1185">Reference proteome</keyword>
<gene>
    <name evidence="1" type="ORF">AVEN_249895_1</name>
</gene>
<accession>A0A4Y2J560</accession>
<proteinExistence type="predicted"/>
<comment type="caution">
    <text evidence="1">The sequence shown here is derived from an EMBL/GenBank/DDBJ whole genome shotgun (WGS) entry which is preliminary data.</text>
</comment>
<dbReference type="Proteomes" id="UP000499080">
    <property type="component" value="Unassembled WGS sequence"/>
</dbReference>
<sequence length="132" mass="14616">MDGGYLTDISPALEHPPALTFVSDNDFNSGIIRLFSFGWLYKNKSSVHGDYVTRICSRAHDRLSLSFVIKNPVAENALSASAGVGGIVFTVSTSFATFDDRYSVESNNCNSCFTILLKLELLLVEYLRTFVF</sequence>
<organism evidence="1 2">
    <name type="scientific">Araneus ventricosus</name>
    <name type="common">Orbweaver spider</name>
    <name type="synonym">Epeira ventricosa</name>
    <dbReference type="NCBI Taxonomy" id="182803"/>
    <lineage>
        <taxon>Eukaryota</taxon>
        <taxon>Metazoa</taxon>
        <taxon>Ecdysozoa</taxon>
        <taxon>Arthropoda</taxon>
        <taxon>Chelicerata</taxon>
        <taxon>Arachnida</taxon>
        <taxon>Araneae</taxon>
        <taxon>Araneomorphae</taxon>
        <taxon>Entelegynae</taxon>
        <taxon>Araneoidea</taxon>
        <taxon>Araneidae</taxon>
        <taxon>Araneus</taxon>
    </lineage>
</organism>
<dbReference type="EMBL" id="BGPR01003184">
    <property type="protein sequence ID" value="GBM84759.1"/>
    <property type="molecule type" value="Genomic_DNA"/>
</dbReference>
<protein>
    <submittedName>
        <fullName evidence="1">Uncharacterized protein</fullName>
    </submittedName>
</protein>
<evidence type="ECO:0000313" key="1">
    <source>
        <dbReference type="EMBL" id="GBM84759.1"/>
    </source>
</evidence>